<dbReference type="GO" id="GO:0016491">
    <property type="term" value="F:oxidoreductase activity"/>
    <property type="evidence" value="ECO:0007669"/>
    <property type="project" value="InterPro"/>
</dbReference>
<dbReference type="AlphaFoldDB" id="A0A6A5V2K4"/>
<dbReference type="InterPro" id="IPR011008">
    <property type="entry name" value="Dimeric_a/b-barrel"/>
</dbReference>
<sequence>MSTETSPTVQPSTPYTILAFLRRAPHLTPTAFRTYYETQHIPLVHRLLAAANVPPPLSYTRRYLETSIAGDPVGFDCVTELVFENEGVGCEGLWK</sequence>
<organism evidence="3 4">
    <name type="scientific">Bimuria novae-zelandiae CBS 107.79</name>
    <dbReference type="NCBI Taxonomy" id="1447943"/>
    <lineage>
        <taxon>Eukaryota</taxon>
        <taxon>Fungi</taxon>
        <taxon>Dikarya</taxon>
        <taxon>Ascomycota</taxon>
        <taxon>Pezizomycotina</taxon>
        <taxon>Dothideomycetes</taxon>
        <taxon>Pleosporomycetidae</taxon>
        <taxon>Pleosporales</taxon>
        <taxon>Massarineae</taxon>
        <taxon>Didymosphaeriaceae</taxon>
        <taxon>Bimuria</taxon>
    </lineage>
</organism>
<dbReference type="Pfam" id="PF07110">
    <property type="entry name" value="EthD"/>
    <property type="match status" value="1"/>
</dbReference>
<reference evidence="3" key="1">
    <citation type="journal article" date="2020" name="Stud. Mycol.">
        <title>101 Dothideomycetes genomes: a test case for predicting lifestyles and emergence of pathogens.</title>
        <authorList>
            <person name="Haridas S."/>
            <person name="Albert R."/>
            <person name="Binder M."/>
            <person name="Bloem J."/>
            <person name="Labutti K."/>
            <person name="Salamov A."/>
            <person name="Andreopoulos B."/>
            <person name="Baker S."/>
            <person name="Barry K."/>
            <person name="Bills G."/>
            <person name="Bluhm B."/>
            <person name="Cannon C."/>
            <person name="Castanera R."/>
            <person name="Culley D."/>
            <person name="Daum C."/>
            <person name="Ezra D."/>
            <person name="Gonzalez J."/>
            <person name="Henrissat B."/>
            <person name="Kuo A."/>
            <person name="Liang C."/>
            <person name="Lipzen A."/>
            <person name="Lutzoni F."/>
            <person name="Magnuson J."/>
            <person name="Mondo S."/>
            <person name="Nolan M."/>
            <person name="Ohm R."/>
            <person name="Pangilinan J."/>
            <person name="Park H.-J."/>
            <person name="Ramirez L."/>
            <person name="Alfaro M."/>
            <person name="Sun H."/>
            <person name="Tritt A."/>
            <person name="Yoshinaga Y."/>
            <person name="Zwiers L.-H."/>
            <person name="Turgeon B."/>
            <person name="Goodwin S."/>
            <person name="Spatafora J."/>
            <person name="Crous P."/>
            <person name="Grigoriev I."/>
        </authorList>
    </citation>
    <scope>NUCLEOTIDE SEQUENCE</scope>
    <source>
        <strain evidence="3">CBS 107.79</strain>
    </source>
</reference>
<proteinExistence type="inferred from homology"/>
<dbReference type="OrthoDB" id="2519291at2759"/>
<name>A0A6A5V2K4_9PLEO</name>
<evidence type="ECO:0000256" key="1">
    <source>
        <dbReference type="ARBA" id="ARBA00005986"/>
    </source>
</evidence>
<gene>
    <name evidence="3" type="ORF">BU23DRAFT_213579</name>
</gene>
<protein>
    <recommendedName>
        <fullName evidence="2">EthD domain-containing protein</fullName>
    </recommendedName>
</protein>
<evidence type="ECO:0000313" key="3">
    <source>
        <dbReference type="EMBL" id="KAF1970262.1"/>
    </source>
</evidence>
<dbReference type="SUPFAM" id="SSF54909">
    <property type="entry name" value="Dimeric alpha+beta barrel"/>
    <property type="match status" value="1"/>
</dbReference>
<keyword evidence="4" id="KW-1185">Reference proteome</keyword>
<dbReference type="InterPro" id="IPR009799">
    <property type="entry name" value="EthD_dom"/>
</dbReference>
<accession>A0A6A5V2K4</accession>
<comment type="similarity">
    <text evidence="1">Belongs to the tpcK family.</text>
</comment>
<dbReference type="Proteomes" id="UP000800036">
    <property type="component" value="Unassembled WGS sequence"/>
</dbReference>
<evidence type="ECO:0000259" key="2">
    <source>
        <dbReference type="Pfam" id="PF07110"/>
    </source>
</evidence>
<feature type="domain" description="EthD" evidence="2">
    <location>
        <begin position="25"/>
        <end position="85"/>
    </location>
</feature>
<evidence type="ECO:0000313" key="4">
    <source>
        <dbReference type="Proteomes" id="UP000800036"/>
    </source>
</evidence>
<dbReference type="EMBL" id="ML976702">
    <property type="protein sequence ID" value="KAF1970262.1"/>
    <property type="molecule type" value="Genomic_DNA"/>
</dbReference>
<dbReference type="Gene3D" id="3.30.70.100">
    <property type="match status" value="1"/>
</dbReference>